<keyword evidence="6" id="KW-0169">Cobalamin biosynthesis</keyword>
<dbReference type="Pfam" id="PF01923">
    <property type="entry name" value="Cob_adeno_trans"/>
    <property type="match status" value="1"/>
</dbReference>
<dbReference type="AlphaFoldDB" id="A0A6J4LEK7"/>
<evidence type="ECO:0000256" key="6">
    <source>
        <dbReference type="RuleBase" id="RU366026"/>
    </source>
</evidence>
<feature type="domain" description="Cobalamin adenosyltransferase-like" evidence="7">
    <location>
        <begin position="3"/>
        <end position="166"/>
    </location>
</feature>
<comment type="similarity">
    <text evidence="1 6">Belongs to the Cob(I)alamin adenosyltransferase family.</text>
</comment>
<evidence type="ECO:0000256" key="2">
    <source>
        <dbReference type="ARBA" id="ARBA00011233"/>
    </source>
</evidence>
<evidence type="ECO:0000256" key="3">
    <source>
        <dbReference type="ARBA" id="ARBA00022679"/>
    </source>
</evidence>
<dbReference type="InterPro" id="IPR036451">
    <property type="entry name" value="CblAdoTrfase-like_sf"/>
</dbReference>
<evidence type="ECO:0000256" key="5">
    <source>
        <dbReference type="ARBA" id="ARBA00022840"/>
    </source>
</evidence>
<dbReference type="GO" id="GO:0008817">
    <property type="term" value="F:corrinoid adenosyltransferase activity"/>
    <property type="evidence" value="ECO:0007669"/>
    <property type="project" value="UniProtKB-UniRule"/>
</dbReference>
<proteinExistence type="inferred from homology"/>
<sequence length="182" mass="20391">MKIYTKAGDQGKTSLIGGTRVYKSHHRIDTYGTVDELNAHVGLLRDQPVNSGRLDLLKEIQDCLFVIGASLATDPDKANRILPDLRESDIQLLESEMDRMDAELPELRHFVLPGGHASVSVAHVARTVCRRAERLAVALAQEEPVAALVIKYLNRLSDYLFVLSRKMALELGVEEVKWYPRT</sequence>
<protein>
    <recommendedName>
        <fullName evidence="6">Corrinoid adenosyltransferase</fullName>
        <ecNumber evidence="6">2.5.1.17</ecNumber>
    </recommendedName>
    <alternativeName>
        <fullName evidence="6">Cob(II)alamin adenosyltransferase</fullName>
    </alternativeName>
    <alternativeName>
        <fullName evidence="6">Cob(II)yrinic acid a,c-diamide adenosyltransferase</fullName>
    </alternativeName>
    <alternativeName>
        <fullName evidence="6">Cobinamide/cobalamin adenosyltransferase</fullName>
    </alternativeName>
</protein>
<name>A0A6J4LEK7_9SPHI</name>
<comment type="subunit">
    <text evidence="2">Homotrimer.</text>
</comment>
<dbReference type="PANTHER" id="PTHR12213:SF0">
    <property type="entry name" value="CORRINOID ADENOSYLTRANSFERASE MMAB"/>
    <property type="match status" value="1"/>
</dbReference>
<dbReference type="NCBIfam" id="TIGR00636">
    <property type="entry name" value="PduO_Nterm"/>
    <property type="match status" value="1"/>
</dbReference>
<comment type="catalytic activity">
    <reaction evidence="6">
        <text>2 cob(II)alamin + reduced [electron-transfer flavoprotein] + 2 ATP = 2 adenosylcob(III)alamin + 2 triphosphate + oxidized [electron-transfer flavoprotein] + 3 H(+)</text>
        <dbReference type="Rhea" id="RHEA:28671"/>
        <dbReference type="Rhea" id="RHEA-COMP:10685"/>
        <dbReference type="Rhea" id="RHEA-COMP:10686"/>
        <dbReference type="ChEBI" id="CHEBI:15378"/>
        <dbReference type="ChEBI" id="CHEBI:16304"/>
        <dbReference type="ChEBI" id="CHEBI:18036"/>
        <dbReference type="ChEBI" id="CHEBI:18408"/>
        <dbReference type="ChEBI" id="CHEBI:30616"/>
        <dbReference type="ChEBI" id="CHEBI:57692"/>
        <dbReference type="ChEBI" id="CHEBI:58307"/>
        <dbReference type="EC" id="2.5.1.17"/>
    </reaction>
</comment>
<keyword evidence="4 6" id="KW-0547">Nucleotide-binding</keyword>
<dbReference type="FunFam" id="1.20.1200.10:FF:000001">
    <property type="entry name" value="Cob(I)yrinic acid a,c-diamide adenosyltransferase"/>
    <property type="match status" value="1"/>
</dbReference>
<evidence type="ECO:0000259" key="7">
    <source>
        <dbReference type="Pfam" id="PF01923"/>
    </source>
</evidence>
<comment type="pathway">
    <text evidence="6">Cofactor biosynthesis; adenosylcobalamin biosynthesis; adenosylcobalamin from cob(II)yrinate a,c-diamide: step 2/7.</text>
</comment>
<evidence type="ECO:0000256" key="1">
    <source>
        <dbReference type="ARBA" id="ARBA00007487"/>
    </source>
</evidence>
<dbReference type="SUPFAM" id="SSF89028">
    <property type="entry name" value="Cobalamin adenosyltransferase-like"/>
    <property type="match status" value="1"/>
</dbReference>
<evidence type="ECO:0000313" key="8">
    <source>
        <dbReference type="EMBL" id="CAA9330367.1"/>
    </source>
</evidence>
<dbReference type="GO" id="GO:0005524">
    <property type="term" value="F:ATP binding"/>
    <property type="evidence" value="ECO:0007669"/>
    <property type="project" value="UniProtKB-UniRule"/>
</dbReference>
<dbReference type="EMBL" id="CADCTQ010000619">
    <property type="protein sequence ID" value="CAA9330367.1"/>
    <property type="molecule type" value="Genomic_DNA"/>
</dbReference>
<evidence type="ECO:0000256" key="4">
    <source>
        <dbReference type="ARBA" id="ARBA00022741"/>
    </source>
</evidence>
<keyword evidence="3 6" id="KW-0808">Transferase</keyword>
<gene>
    <name evidence="8" type="ORF">AVDCRST_MAG56-7340</name>
</gene>
<comment type="catalytic activity">
    <reaction evidence="6">
        <text>2 cob(II)yrinate a,c diamide + reduced [electron-transfer flavoprotein] + 2 ATP = 2 adenosylcob(III)yrinate a,c-diamide + 2 triphosphate + oxidized [electron-transfer flavoprotein] + 3 H(+)</text>
        <dbReference type="Rhea" id="RHEA:11528"/>
        <dbReference type="Rhea" id="RHEA-COMP:10685"/>
        <dbReference type="Rhea" id="RHEA-COMP:10686"/>
        <dbReference type="ChEBI" id="CHEBI:15378"/>
        <dbReference type="ChEBI" id="CHEBI:18036"/>
        <dbReference type="ChEBI" id="CHEBI:30616"/>
        <dbReference type="ChEBI" id="CHEBI:57692"/>
        <dbReference type="ChEBI" id="CHEBI:58307"/>
        <dbReference type="ChEBI" id="CHEBI:58503"/>
        <dbReference type="ChEBI" id="CHEBI:58537"/>
        <dbReference type="EC" id="2.5.1.17"/>
    </reaction>
</comment>
<keyword evidence="5 6" id="KW-0067">ATP-binding</keyword>
<dbReference type="UniPathway" id="UPA00148">
    <property type="reaction ID" value="UER00233"/>
</dbReference>
<dbReference type="EC" id="2.5.1.17" evidence="6"/>
<organism evidence="8">
    <name type="scientific">uncultured Cytophagales bacterium</name>
    <dbReference type="NCBI Taxonomy" id="158755"/>
    <lineage>
        <taxon>Bacteria</taxon>
        <taxon>Pseudomonadati</taxon>
        <taxon>Bacteroidota</taxon>
        <taxon>Sphingobacteriia</taxon>
        <taxon>Sphingobacteriales</taxon>
        <taxon>environmental samples</taxon>
    </lineage>
</organism>
<dbReference type="InterPro" id="IPR029499">
    <property type="entry name" value="PduO-typ"/>
</dbReference>
<dbReference type="InterPro" id="IPR016030">
    <property type="entry name" value="CblAdoTrfase-like"/>
</dbReference>
<reference evidence="8" key="1">
    <citation type="submission" date="2020-02" db="EMBL/GenBank/DDBJ databases">
        <authorList>
            <person name="Meier V. D."/>
        </authorList>
    </citation>
    <scope>NUCLEOTIDE SEQUENCE</scope>
    <source>
        <strain evidence="8">AVDCRST_MAG56</strain>
    </source>
</reference>
<dbReference type="Gene3D" id="1.20.1200.10">
    <property type="entry name" value="Cobalamin adenosyltransferase-like"/>
    <property type="match status" value="1"/>
</dbReference>
<dbReference type="GO" id="GO:0009236">
    <property type="term" value="P:cobalamin biosynthetic process"/>
    <property type="evidence" value="ECO:0007669"/>
    <property type="project" value="UniProtKB-UniRule"/>
</dbReference>
<accession>A0A6J4LEK7</accession>
<dbReference type="PANTHER" id="PTHR12213">
    <property type="entry name" value="CORRINOID ADENOSYLTRANSFERASE"/>
    <property type="match status" value="1"/>
</dbReference>